<feature type="transmembrane region" description="Helical" evidence="2">
    <location>
        <begin position="60"/>
        <end position="82"/>
    </location>
</feature>
<dbReference type="InterPro" id="IPR000253">
    <property type="entry name" value="FHA_dom"/>
</dbReference>
<feature type="transmembrane region" description="Helical" evidence="2">
    <location>
        <begin position="19"/>
        <end position="40"/>
    </location>
</feature>
<dbReference type="PROSITE" id="PS50006">
    <property type="entry name" value="FHA_DOMAIN"/>
    <property type="match status" value="2"/>
</dbReference>
<keyword evidence="2" id="KW-0472">Membrane</keyword>
<dbReference type="InterPro" id="IPR050923">
    <property type="entry name" value="Cell_Proc_Reg/RNA_Proc"/>
</dbReference>
<dbReference type="SUPFAM" id="SSF49879">
    <property type="entry name" value="SMAD/FHA domain"/>
    <property type="match status" value="2"/>
</dbReference>
<organism evidence="4 5">
    <name type="scientific">Tengunoibacter tsumagoiensis</name>
    <dbReference type="NCBI Taxonomy" id="2014871"/>
    <lineage>
        <taxon>Bacteria</taxon>
        <taxon>Bacillati</taxon>
        <taxon>Chloroflexota</taxon>
        <taxon>Ktedonobacteria</taxon>
        <taxon>Ktedonobacterales</taxon>
        <taxon>Dictyobacteraceae</taxon>
        <taxon>Tengunoibacter</taxon>
    </lineage>
</organism>
<protein>
    <recommendedName>
        <fullName evidence="3">FHA domain-containing protein</fullName>
    </recommendedName>
</protein>
<feature type="region of interest" description="Disordered" evidence="1">
    <location>
        <begin position="382"/>
        <end position="408"/>
    </location>
</feature>
<feature type="compositionally biased region" description="Polar residues" evidence="1">
    <location>
        <begin position="382"/>
        <end position="393"/>
    </location>
</feature>
<dbReference type="EMBL" id="BIFR01000001">
    <property type="protein sequence ID" value="GCE11211.1"/>
    <property type="molecule type" value="Genomic_DNA"/>
</dbReference>
<sequence length="408" mass="45812">MVANTCYAFLRRRGTTRNLVLTLVVCLLSAVLMLPAIIWYSFRFLPKQHVLLIGEQIAVFGYILLCGWLLPIAATLFFMLMARPRSKGSGPISLGHVSHYQPGVQPPFVFNNETPWGWLEYKSGNFQGQRLALKRKVATMGRDEECDIWLDDDMASRFHAELIWEEGTVSLIDCNSLNGVLLNGKRVHERSLVNTNDSIQIGAYHFQFLLAEPKEELSEQYDPLLKHTWRSTLDLQSNVLPAARPLSAPIASQHSGPITPAWDYATIQPQQQVPYCGKIFLYDGELAGRSFPLQGPFMTVGSAPECDLMLQDQAVARQHLQFLRREGGDVVEDLSGNGRIFVNEQPLVGARWLKTGDVIQLGPYHLRYTYEPIASITPLPGLSTSQRLPTTSGPMLLRLPSRQKENHS</sequence>
<keyword evidence="2" id="KW-1133">Transmembrane helix</keyword>
<reference evidence="5" key="1">
    <citation type="submission" date="2018-12" db="EMBL/GenBank/DDBJ databases">
        <title>Tengunoibacter tsumagoiensis gen. nov., sp. nov., Dictyobacter kobayashii sp. nov., D. alpinus sp. nov., and D. joshuensis sp. nov. and description of Dictyobacteraceae fam. nov. within the order Ktedonobacterales isolated from Tengu-no-mugimeshi.</title>
        <authorList>
            <person name="Wang C.M."/>
            <person name="Zheng Y."/>
            <person name="Sakai Y."/>
            <person name="Toyoda A."/>
            <person name="Minakuchi Y."/>
            <person name="Abe K."/>
            <person name="Yokota A."/>
            <person name="Yabe S."/>
        </authorList>
    </citation>
    <scope>NUCLEOTIDE SEQUENCE [LARGE SCALE GENOMIC DNA]</scope>
    <source>
        <strain evidence="5">Uno3</strain>
    </source>
</reference>
<dbReference type="SMART" id="SM00240">
    <property type="entry name" value="FHA"/>
    <property type="match status" value="2"/>
</dbReference>
<accession>A0A401ZWC7</accession>
<evidence type="ECO:0000313" key="4">
    <source>
        <dbReference type="EMBL" id="GCE11211.1"/>
    </source>
</evidence>
<evidence type="ECO:0000256" key="1">
    <source>
        <dbReference type="SAM" id="MobiDB-lite"/>
    </source>
</evidence>
<dbReference type="CDD" id="cd00060">
    <property type="entry name" value="FHA"/>
    <property type="match status" value="2"/>
</dbReference>
<comment type="caution">
    <text evidence="4">The sequence shown here is derived from an EMBL/GenBank/DDBJ whole genome shotgun (WGS) entry which is preliminary data.</text>
</comment>
<dbReference type="AlphaFoldDB" id="A0A401ZWC7"/>
<name>A0A401ZWC7_9CHLR</name>
<evidence type="ECO:0000313" key="5">
    <source>
        <dbReference type="Proteomes" id="UP000287352"/>
    </source>
</evidence>
<evidence type="ECO:0000259" key="3">
    <source>
        <dbReference type="PROSITE" id="PS50006"/>
    </source>
</evidence>
<dbReference type="Pfam" id="PF16697">
    <property type="entry name" value="Yop-YscD_cpl"/>
    <property type="match status" value="1"/>
</dbReference>
<feature type="domain" description="FHA" evidence="3">
    <location>
        <begin position="138"/>
        <end position="187"/>
    </location>
</feature>
<dbReference type="Gene3D" id="2.60.200.20">
    <property type="match status" value="2"/>
</dbReference>
<dbReference type="Pfam" id="PF00498">
    <property type="entry name" value="FHA"/>
    <property type="match status" value="1"/>
</dbReference>
<gene>
    <name evidence="4" type="ORF">KTT_10700</name>
</gene>
<dbReference type="PANTHER" id="PTHR23308">
    <property type="entry name" value="NUCLEAR INHIBITOR OF PROTEIN PHOSPHATASE-1"/>
    <property type="match status" value="1"/>
</dbReference>
<feature type="domain" description="FHA" evidence="3">
    <location>
        <begin position="298"/>
        <end position="347"/>
    </location>
</feature>
<keyword evidence="5" id="KW-1185">Reference proteome</keyword>
<dbReference type="InterPro" id="IPR032030">
    <property type="entry name" value="YscD_cytoplasmic_dom"/>
</dbReference>
<keyword evidence="2" id="KW-0812">Transmembrane</keyword>
<dbReference type="InterPro" id="IPR008984">
    <property type="entry name" value="SMAD_FHA_dom_sf"/>
</dbReference>
<evidence type="ECO:0000256" key="2">
    <source>
        <dbReference type="SAM" id="Phobius"/>
    </source>
</evidence>
<proteinExistence type="predicted"/>
<dbReference type="Proteomes" id="UP000287352">
    <property type="component" value="Unassembled WGS sequence"/>
</dbReference>